<name>A0A6S8CYG8_9STRA</name>
<feature type="transmembrane region" description="Helical" evidence="2">
    <location>
        <begin position="448"/>
        <end position="465"/>
    </location>
</feature>
<evidence type="ECO:0000313" key="5">
    <source>
        <dbReference type="EMBL" id="CAE0438712.1"/>
    </source>
</evidence>
<dbReference type="Pfam" id="PF00650">
    <property type="entry name" value="CRAL_TRIO"/>
    <property type="match status" value="1"/>
</dbReference>
<feature type="compositionally biased region" description="Polar residues" evidence="1">
    <location>
        <begin position="331"/>
        <end position="344"/>
    </location>
</feature>
<keyword evidence="2" id="KW-0812">Transmembrane</keyword>
<sequence length="801" mass="90685">MSVFKSMFKSNSGNDKDETNSKSNENNDRISPNNSMHSSSTSVKSDRIASSITEMSFRGKSSLARLLGIRWVCNVDQNTFFRDKIVTFGTFGYASKKAVSGVTVVNENQLGTRWRPRIMVISTCSVVLFGINKYNNANNKPLDTDDEISKLMAKTGELKISIAFEDIHYITKSEEVKNCIYIRSSQVNGDAQTTVVRATDESQCETLLKVLEDARIAFQAALKALKGGQFEKNRQMFSILQFTIKDNELEASGTTDEKVVRNLSIFRKTIPIGPVKRNETIQIYLSHPHQCGIHRVILNQMNLDELATKAKTWIPGDPMILGGDDAVESVATKSEAQSSTSPQNAAKAMEFSDDDDDSDTDYDDIQYPKQSMSLRVLVTYEDREMYIVSGNQNQESNDDVPSTVGKLAGSFFGNKTILVSLNAMILVHVVLILMIMLMPMDFIGRREAVTILLIPLISGFVYSITKERGQRDEFSSDSGPQKTMERYYFIKLYDARLGLVDELKDSASQDETSEISVENSKQVNSEGKIGHLRGIEGVLAALDVSKLDGNMSEDDVPYNWFEAVNEDRTEALRRWIDSLEWRRRTDVENILTKPQPHFFKIKNCWPQYFLGIEKEGNLVTLEKFRGLDKICRGMKKKGVTPDDFASHCVFLNEYWIKNKLAPYGKLIKILDVSGLAFGLSIRVVIDYFSRMNADMQQYPEILNKCYIVNVKEAGSAFRFIFRLLPRFLEERTFEKIIEVKDVNSSDNPLLKIMSRDQLPVELGGTFTGELKTLKLEEKAANYAREINRKCGILQTEEDWKT</sequence>
<feature type="region of interest" description="Disordered" evidence="1">
    <location>
        <begin position="330"/>
        <end position="365"/>
    </location>
</feature>
<feature type="compositionally biased region" description="Low complexity" evidence="1">
    <location>
        <begin position="31"/>
        <end position="43"/>
    </location>
</feature>
<evidence type="ECO:0000313" key="4">
    <source>
        <dbReference type="EMBL" id="CAE0438711.1"/>
    </source>
</evidence>
<dbReference type="PANTHER" id="PTHR45657">
    <property type="entry name" value="CRAL-TRIO DOMAIN-CONTAINING PROTEIN YKL091C-RELATED"/>
    <property type="match status" value="1"/>
</dbReference>
<keyword evidence="2" id="KW-1133">Transmembrane helix</keyword>
<dbReference type="SUPFAM" id="SSF52087">
    <property type="entry name" value="CRAL/TRIO domain"/>
    <property type="match status" value="1"/>
</dbReference>
<feature type="compositionally biased region" description="Basic and acidic residues" evidence="1">
    <location>
        <begin position="14"/>
        <end position="28"/>
    </location>
</feature>
<feature type="transmembrane region" description="Helical" evidence="2">
    <location>
        <begin position="417"/>
        <end position="436"/>
    </location>
</feature>
<organism evidence="4">
    <name type="scientific">Aplanochytrium stocchinoi</name>
    <dbReference type="NCBI Taxonomy" id="215587"/>
    <lineage>
        <taxon>Eukaryota</taxon>
        <taxon>Sar</taxon>
        <taxon>Stramenopiles</taxon>
        <taxon>Bigyra</taxon>
        <taxon>Labyrinthulomycetes</taxon>
        <taxon>Thraustochytrida</taxon>
        <taxon>Thraustochytriidae</taxon>
        <taxon>Aplanochytrium</taxon>
    </lineage>
</organism>
<dbReference type="EMBL" id="HBIN01011897">
    <property type="protein sequence ID" value="CAE0438712.1"/>
    <property type="molecule type" value="Transcribed_RNA"/>
</dbReference>
<protein>
    <recommendedName>
        <fullName evidence="3">CRAL-TRIO domain-containing protein</fullName>
    </recommendedName>
</protein>
<reference evidence="4" key="1">
    <citation type="submission" date="2021-01" db="EMBL/GenBank/DDBJ databases">
        <authorList>
            <person name="Corre E."/>
            <person name="Pelletier E."/>
            <person name="Niang G."/>
            <person name="Scheremetjew M."/>
            <person name="Finn R."/>
            <person name="Kale V."/>
            <person name="Holt S."/>
            <person name="Cochrane G."/>
            <person name="Meng A."/>
            <person name="Brown T."/>
            <person name="Cohen L."/>
        </authorList>
    </citation>
    <scope>NUCLEOTIDE SEQUENCE</scope>
    <source>
        <strain evidence="4">GSBS06</strain>
    </source>
</reference>
<keyword evidence="2" id="KW-0472">Membrane</keyword>
<evidence type="ECO:0000259" key="3">
    <source>
        <dbReference type="PROSITE" id="PS50191"/>
    </source>
</evidence>
<feature type="compositionally biased region" description="Acidic residues" evidence="1">
    <location>
        <begin position="351"/>
        <end position="364"/>
    </location>
</feature>
<dbReference type="EMBL" id="HBIN01011896">
    <property type="protein sequence ID" value="CAE0438711.1"/>
    <property type="molecule type" value="Transcribed_RNA"/>
</dbReference>
<dbReference type="InterPro" id="IPR036865">
    <property type="entry name" value="CRAL-TRIO_dom_sf"/>
</dbReference>
<proteinExistence type="predicted"/>
<dbReference type="PROSITE" id="PS50191">
    <property type="entry name" value="CRAL_TRIO"/>
    <property type="match status" value="1"/>
</dbReference>
<dbReference type="InterPro" id="IPR051026">
    <property type="entry name" value="PI/PC_transfer"/>
</dbReference>
<dbReference type="PANTHER" id="PTHR45657:SF1">
    <property type="entry name" value="CRAL-TRIO DOMAIN-CONTAINING PROTEIN YKL091C-RELATED"/>
    <property type="match status" value="1"/>
</dbReference>
<accession>A0A6S8CYG8</accession>
<evidence type="ECO:0000256" key="1">
    <source>
        <dbReference type="SAM" id="MobiDB-lite"/>
    </source>
</evidence>
<dbReference type="CDD" id="cd00170">
    <property type="entry name" value="SEC14"/>
    <property type="match status" value="1"/>
</dbReference>
<dbReference type="SMART" id="SM00516">
    <property type="entry name" value="SEC14"/>
    <property type="match status" value="1"/>
</dbReference>
<feature type="domain" description="CRAL-TRIO" evidence="3">
    <location>
        <begin position="606"/>
        <end position="770"/>
    </location>
</feature>
<feature type="region of interest" description="Disordered" evidence="1">
    <location>
        <begin position="1"/>
        <end position="45"/>
    </location>
</feature>
<evidence type="ECO:0000256" key="2">
    <source>
        <dbReference type="SAM" id="Phobius"/>
    </source>
</evidence>
<dbReference type="InterPro" id="IPR001251">
    <property type="entry name" value="CRAL-TRIO_dom"/>
</dbReference>
<dbReference type="Gene3D" id="3.40.525.10">
    <property type="entry name" value="CRAL-TRIO lipid binding domain"/>
    <property type="match status" value="1"/>
</dbReference>
<dbReference type="AlphaFoldDB" id="A0A6S8CYG8"/>
<gene>
    <name evidence="4" type="ORF">ASTO00021_LOCUS8933</name>
    <name evidence="5" type="ORF">ASTO00021_LOCUS8934</name>
</gene>